<keyword evidence="3 5" id="KW-1133">Transmembrane helix</keyword>
<feature type="transmembrane region" description="Helical" evidence="5">
    <location>
        <begin position="62"/>
        <end position="81"/>
    </location>
</feature>
<keyword evidence="1 5" id="KW-1003">Cell membrane</keyword>
<dbReference type="GO" id="GO:0005886">
    <property type="term" value="C:plasma membrane"/>
    <property type="evidence" value="ECO:0007669"/>
    <property type="project" value="UniProtKB-SubCell"/>
</dbReference>
<feature type="transmembrane region" description="Helical" evidence="5">
    <location>
        <begin position="93"/>
        <end position="113"/>
    </location>
</feature>
<dbReference type="HAMAP" id="MF_01536">
    <property type="entry name" value="UPF0344"/>
    <property type="match status" value="1"/>
</dbReference>
<sequence length="118" mass="13203">MTHAHLTSWILALILLFVAISLYNKGNEKGFKIVKMIVRVIYLLILGTGIGMLFSLSSISMLYILKAAVGLWIITLIELILNRKAGNVKSSVLWIQLAIALILVLFLGFKLPLGFDWF</sequence>
<comment type="caution">
    <text evidence="6">The sequence shown here is derived from an EMBL/GenBank/DDBJ whole genome shotgun (WGS) entry which is preliminary data.</text>
</comment>
<dbReference type="AlphaFoldDB" id="A0A398B9L1"/>
<evidence type="ECO:0000256" key="1">
    <source>
        <dbReference type="ARBA" id="ARBA00022475"/>
    </source>
</evidence>
<evidence type="ECO:0000313" key="6">
    <source>
        <dbReference type="EMBL" id="RID84580.1"/>
    </source>
</evidence>
<feature type="transmembrane region" description="Helical" evidence="5">
    <location>
        <begin position="36"/>
        <end position="56"/>
    </location>
</feature>
<proteinExistence type="inferred from homology"/>
<protein>
    <recommendedName>
        <fullName evidence="5">UPF0344 protein D1970_11840</fullName>
    </recommendedName>
</protein>
<evidence type="ECO:0000256" key="2">
    <source>
        <dbReference type="ARBA" id="ARBA00022692"/>
    </source>
</evidence>
<name>A0A398B9L1_9BACI</name>
<evidence type="ECO:0000256" key="5">
    <source>
        <dbReference type="HAMAP-Rule" id="MF_01536"/>
    </source>
</evidence>
<comment type="subcellular location">
    <subcellularLocation>
        <location evidence="5">Cell membrane</location>
        <topology evidence="5">Multi-pass membrane protein</topology>
    </subcellularLocation>
</comment>
<feature type="transmembrane region" description="Helical" evidence="5">
    <location>
        <begin position="6"/>
        <end position="24"/>
    </location>
</feature>
<gene>
    <name evidence="6" type="ORF">D1970_11840</name>
</gene>
<reference evidence="6 7" key="1">
    <citation type="submission" date="2018-08" db="EMBL/GenBank/DDBJ databases">
        <title>Bacillus jemisoniae sp. nov., Bacillus chryseoplanitiae sp. nov., Bacillus resnikiae sp. nov., and Bacillus frankliniae sp. nov., isolated from Viking spacecraft and associated surfaces.</title>
        <authorList>
            <person name="Seuylemezian A."/>
            <person name="Vaishampayan P."/>
        </authorList>
    </citation>
    <scope>NUCLEOTIDE SEQUENCE [LARGE SCALE GENOMIC DNA]</scope>
    <source>
        <strain evidence="6 7">JJ-247</strain>
    </source>
</reference>
<evidence type="ECO:0000256" key="4">
    <source>
        <dbReference type="ARBA" id="ARBA00023136"/>
    </source>
</evidence>
<organism evidence="6 7">
    <name type="scientific">Mesobacillus zeae</name>
    <dbReference type="NCBI Taxonomy" id="1917180"/>
    <lineage>
        <taxon>Bacteria</taxon>
        <taxon>Bacillati</taxon>
        <taxon>Bacillota</taxon>
        <taxon>Bacilli</taxon>
        <taxon>Bacillales</taxon>
        <taxon>Bacillaceae</taxon>
        <taxon>Mesobacillus</taxon>
    </lineage>
</organism>
<dbReference type="Proteomes" id="UP000265816">
    <property type="component" value="Unassembled WGS sequence"/>
</dbReference>
<evidence type="ECO:0000256" key="3">
    <source>
        <dbReference type="ARBA" id="ARBA00022989"/>
    </source>
</evidence>
<keyword evidence="7" id="KW-1185">Reference proteome</keyword>
<dbReference type="RefSeq" id="WP_119113083.1">
    <property type="nucleotide sequence ID" value="NZ_CBCSEO010000001.1"/>
</dbReference>
<keyword evidence="4 5" id="KW-0472">Membrane</keyword>
<keyword evidence="2 5" id="KW-0812">Transmembrane</keyword>
<dbReference type="EMBL" id="QWVT01000019">
    <property type="protein sequence ID" value="RID84580.1"/>
    <property type="molecule type" value="Genomic_DNA"/>
</dbReference>
<evidence type="ECO:0000313" key="7">
    <source>
        <dbReference type="Proteomes" id="UP000265816"/>
    </source>
</evidence>
<comment type="similarity">
    <text evidence="5">Belongs to the UPF0344 family.</text>
</comment>
<accession>A0A398B9L1</accession>
<dbReference type="InterPro" id="IPR010899">
    <property type="entry name" value="UPF0344"/>
</dbReference>
<dbReference type="OrthoDB" id="2365314at2"/>
<dbReference type="Pfam" id="PF07457">
    <property type="entry name" value="DUF1516"/>
    <property type="match status" value="1"/>
</dbReference>